<evidence type="ECO:0000313" key="2">
    <source>
        <dbReference type="EMBL" id="KAK0417274.1"/>
    </source>
</evidence>
<sequence length="139" mass="15416">MAADLGSGIRRGEIVGGGPRGRLGYSAGYRVRLLATGLPSTMRPVNRLVALLVAVFAVLSSFVALAEDQSSEIAVRMQRGKELSPPSYMKRSQLLADPRTYRILLVPEVHRVWGYRAEAPEVDERTLRVRFLRQLIPSL</sequence>
<feature type="transmembrane region" description="Helical" evidence="1">
    <location>
        <begin position="48"/>
        <end position="66"/>
    </location>
</feature>
<dbReference type="AlphaFoldDB" id="A0AA39M1L9"/>
<protein>
    <submittedName>
        <fullName evidence="2">Uncharacterized protein</fullName>
    </submittedName>
</protein>
<dbReference type="EMBL" id="JAUCMV010000002">
    <property type="protein sequence ID" value="KAK0417274.1"/>
    <property type="molecule type" value="Genomic_DNA"/>
</dbReference>
<keyword evidence="1" id="KW-0812">Transmembrane</keyword>
<keyword evidence="3" id="KW-1185">Reference proteome</keyword>
<name>A0AA39M1L9_9BILA</name>
<accession>A0AA39M1L9</accession>
<organism evidence="2 3">
    <name type="scientific">Steinernema hermaphroditum</name>
    <dbReference type="NCBI Taxonomy" id="289476"/>
    <lineage>
        <taxon>Eukaryota</taxon>
        <taxon>Metazoa</taxon>
        <taxon>Ecdysozoa</taxon>
        <taxon>Nematoda</taxon>
        <taxon>Chromadorea</taxon>
        <taxon>Rhabditida</taxon>
        <taxon>Tylenchina</taxon>
        <taxon>Panagrolaimomorpha</taxon>
        <taxon>Strongyloidoidea</taxon>
        <taxon>Steinernematidae</taxon>
        <taxon>Steinernema</taxon>
    </lineage>
</organism>
<evidence type="ECO:0000256" key="1">
    <source>
        <dbReference type="SAM" id="Phobius"/>
    </source>
</evidence>
<gene>
    <name evidence="2" type="ORF">QR680_012919</name>
</gene>
<keyword evidence="1" id="KW-1133">Transmembrane helix</keyword>
<comment type="caution">
    <text evidence="2">The sequence shown here is derived from an EMBL/GenBank/DDBJ whole genome shotgun (WGS) entry which is preliminary data.</text>
</comment>
<evidence type="ECO:0000313" key="3">
    <source>
        <dbReference type="Proteomes" id="UP001175271"/>
    </source>
</evidence>
<reference evidence="2" key="1">
    <citation type="submission" date="2023-06" db="EMBL/GenBank/DDBJ databases">
        <title>Genomic analysis of the entomopathogenic nematode Steinernema hermaphroditum.</title>
        <authorList>
            <person name="Schwarz E.M."/>
            <person name="Heppert J.K."/>
            <person name="Baniya A."/>
            <person name="Schwartz H.T."/>
            <person name="Tan C.-H."/>
            <person name="Antoshechkin I."/>
            <person name="Sternberg P.W."/>
            <person name="Goodrich-Blair H."/>
            <person name="Dillman A.R."/>
        </authorList>
    </citation>
    <scope>NUCLEOTIDE SEQUENCE</scope>
    <source>
        <strain evidence="2">PS9179</strain>
        <tissue evidence="2">Whole animal</tissue>
    </source>
</reference>
<dbReference type="Proteomes" id="UP001175271">
    <property type="component" value="Unassembled WGS sequence"/>
</dbReference>
<keyword evidence="1" id="KW-0472">Membrane</keyword>
<proteinExistence type="predicted"/>